<feature type="transmembrane region" description="Helical" evidence="1">
    <location>
        <begin position="140"/>
        <end position="157"/>
    </location>
</feature>
<dbReference type="PANTHER" id="PTHR30354:SF7">
    <property type="entry name" value="BLL7963 PROTEIN"/>
    <property type="match status" value="1"/>
</dbReference>
<feature type="transmembrane region" description="Helical" evidence="1">
    <location>
        <begin position="408"/>
        <end position="433"/>
    </location>
</feature>
<dbReference type="Proteomes" id="UP000315343">
    <property type="component" value="Unassembled WGS sequence"/>
</dbReference>
<protein>
    <submittedName>
        <fullName evidence="2">H+/gluconate symporter-like permease</fullName>
    </submittedName>
</protein>
<dbReference type="AlphaFoldDB" id="A0A562IZC7"/>
<keyword evidence="1" id="KW-1133">Transmembrane helix</keyword>
<dbReference type="GO" id="GO:0005886">
    <property type="term" value="C:plasma membrane"/>
    <property type="evidence" value="ECO:0007669"/>
    <property type="project" value="TreeGrafter"/>
</dbReference>
<keyword evidence="1" id="KW-0472">Membrane</keyword>
<keyword evidence="3" id="KW-1185">Reference proteome</keyword>
<dbReference type="PANTHER" id="PTHR30354">
    <property type="entry name" value="GNT FAMILY GLUCONATE TRANSPORTER"/>
    <property type="match status" value="1"/>
</dbReference>
<feature type="transmembrane region" description="Helical" evidence="1">
    <location>
        <begin position="54"/>
        <end position="73"/>
    </location>
</feature>
<reference evidence="2 3" key="1">
    <citation type="submission" date="2019-07" db="EMBL/GenBank/DDBJ databases">
        <title>Genomic Encyclopedia of Type Strains, Phase I: the one thousand microbial genomes (KMG-I) project.</title>
        <authorList>
            <person name="Kyrpides N."/>
        </authorList>
    </citation>
    <scope>NUCLEOTIDE SEQUENCE [LARGE SCALE GENOMIC DNA]</scope>
    <source>
        <strain evidence="2 3">DSM 13558</strain>
    </source>
</reference>
<feature type="transmembrane region" description="Helical" evidence="1">
    <location>
        <begin position="289"/>
        <end position="311"/>
    </location>
</feature>
<organism evidence="2 3">
    <name type="scientific">Sedimentibacter saalensis</name>
    <dbReference type="NCBI Taxonomy" id="130788"/>
    <lineage>
        <taxon>Bacteria</taxon>
        <taxon>Bacillati</taxon>
        <taxon>Bacillota</taxon>
        <taxon>Tissierellia</taxon>
        <taxon>Sedimentibacter</taxon>
    </lineage>
</organism>
<keyword evidence="1" id="KW-0812">Transmembrane</keyword>
<evidence type="ECO:0000313" key="3">
    <source>
        <dbReference type="Proteomes" id="UP000315343"/>
    </source>
</evidence>
<feature type="transmembrane region" description="Helical" evidence="1">
    <location>
        <begin position="111"/>
        <end position="131"/>
    </location>
</feature>
<feature type="transmembrane region" description="Helical" evidence="1">
    <location>
        <begin position="232"/>
        <end position="250"/>
    </location>
</feature>
<dbReference type="OrthoDB" id="86125at2"/>
<feature type="transmembrane region" description="Helical" evidence="1">
    <location>
        <begin position="177"/>
        <end position="198"/>
    </location>
</feature>
<sequence length="435" mass="46519">MIGIIGLLVAIGILAFLAYKGVGALPLTIAAGLVVIVSNGMNLWESFSEFYMNGYIGFFKSYFLIFASSALYAKLMEDTGSAISIGYKFIDWFGKGRAMLVVLLATSALTYGGISLFVVVFAVSPIIMVLFKEADIPRRLAMGPLLAGSAAYTMTVLPGSPQLTNVVPTTYLGTTLTAAPVFSIIVGLLMFVVEYAYLKWEEKRLRAAGEHFTYIEGTDHTMYQIDRSQLPSATKSFIPLIVVVAMIVGLRKVMPSAASIVLAMTVASAIAMIFNWDRIKDKKELLNKGLGGAIGAIAGPCAVVAFGGLVQNSPAFQNVVAWINGFNMNPYITGVTATAIISGITGSSSGGVRITMETFAQQFIASGANMDYMHRLTSIAAGSLDTLPHSSGLFLMFSWLGLNHKQGYRFVFVTTVLVPFIFTIVCTAAVIALGL</sequence>
<dbReference type="InterPro" id="IPR003474">
    <property type="entry name" value="Glcn_transporter"/>
</dbReference>
<name>A0A562IZC7_9FIRM</name>
<comment type="caution">
    <text evidence="2">The sequence shown here is derived from an EMBL/GenBank/DDBJ whole genome shotgun (WGS) entry which is preliminary data.</text>
</comment>
<proteinExistence type="predicted"/>
<dbReference type="GO" id="GO:0015128">
    <property type="term" value="F:gluconate transmembrane transporter activity"/>
    <property type="evidence" value="ECO:0007669"/>
    <property type="project" value="InterPro"/>
</dbReference>
<dbReference type="EMBL" id="VLKH01000021">
    <property type="protein sequence ID" value="TWH76369.1"/>
    <property type="molecule type" value="Genomic_DNA"/>
</dbReference>
<feature type="transmembrane region" description="Helical" evidence="1">
    <location>
        <begin position="331"/>
        <end position="355"/>
    </location>
</feature>
<feature type="transmembrane region" description="Helical" evidence="1">
    <location>
        <begin position="256"/>
        <end position="277"/>
    </location>
</feature>
<evidence type="ECO:0000313" key="2">
    <source>
        <dbReference type="EMBL" id="TWH76369.1"/>
    </source>
</evidence>
<gene>
    <name evidence="2" type="ORF">LY60_03663</name>
</gene>
<evidence type="ECO:0000256" key="1">
    <source>
        <dbReference type="SAM" id="Phobius"/>
    </source>
</evidence>
<accession>A0A562IZC7</accession>
<dbReference type="RefSeq" id="WP_145087125.1">
    <property type="nucleotide sequence ID" value="NZ_DAMBUX010000002.1"/>
</dbReference>